<dbReference type="RefSeq" id="WP_194561662.1">
    <property type="nucleotide sequence ID" value="NZ_JADKPV010000001.1"/>
</dbReference>
<dbReference type="PROSITE" id="PS00662">
    <property type="entry name" value="T2SP_E"/>
    <property type="match status" value="1"/>
</dbReference>
<gene>
    <name evidence="5" type="primary">tadA</name>
    <name evidence="5" type="ORF">IRY55_02455</name>
</gene>
<protein>
    <submittedName>
        <fullName evidence="5">Flp pilus assembly complex ATPase component TadA</fullName>
    </submittedName>
</protein>
<dbReference type="InterPro" id="IPR001482">
    <property type="entry name" value="T2SS/T4SS_dom"/>
</dbReference>
<dbReference type="NCBIfam" id="NF041000">
    <property type="entry name" value="ATPase_ComGA"/>
    <property type="match status" value="1"/>
</dbReference>
<dbReference type="AlphaFoldDB" id="A0A8J7KBA6"/>
<dbReference type="PANTHER" id="PTHR30258:SF2">
    <property type="entry name" value="COMG OPERON PROTEIN 1"/>
    <property type="match status" value="1"/>
</dbReference>
<dbReference type="EMBL" id="JADKPV010000001">
    <property type="protein sequence ID" value="MBF4500212.1"/>
    <property type="molecule type" value="Genomic_DNA"/>
</dbReference>
<dbReference type="InterPro" id="IPR003593">
    <property type="entry name" value="AAA+_ATPase"/>
</dbReference>
<dbReference type="Gene3D" id="3.40.50.300">
    <property type="entry name" value="P-loop containing nucleotide triphosphate hydrolases"/>
    <property type="match status" value="1"/>
</dbReference>
<keyword evidence="3" id="KW-0067">ATP-binding</keyword>
<organism evidence="5 6">
    <name type="scientific">Savagea serpentis</name>
    <dbReference type="NCBI Taxonomy" id="2785297"/>
    <lineage>
        <taxon>Bacteria</taxon>
        <taxon>Bacillati</taxon>
        <taxon>Bacillota</taxon>
        <taxon>Bacilli</taxon>
        <taxon>Bacillales</taxon>
        <taxon>Caryophanaceae</taxon>
        <taxon>Savagea</taxon>
    </lineage>
</organism>
<evidence type="ECO:0000259" key="4">
    <source>
        <dbReference type="PROSITE" id="PS00662"/>
    </source>
</evidence>
<dbReference type="Pfam" id="PF00437">
    <property type="entry name" value="T2SSE"/>
    <property type="match status" value="1"/>
</dbReference>
<keyword evidence="2" id="KW-0547">Nucleotide-binding</keyword>
<comment type="caution">
    <text evidence="5">The sequence shown here is derived from an EMBL/GenBank/DDBJ whole genome shotgun (WGS) entry which is preliminary data.</text>
</comment>
<sequence>MVTEENIIELKSIQLLEKAIEYGASDIHFFPQTDCYTIYFQKSGELHEMTQYPRALSSRMISYFKFMSELDITETRKPQSGSFFKAFEGAQYSFRVSTMPAMYKESVVVRIQKEDAVISFEHLFLEDKWREQMERVLRLKQGLIVITGPTGCGKTTTMYACTSHCVQKLNRHVITLEDPVEREVENVLQVQVNERFGFTYDAGLKAILRHSPDVIMLGEIRDRHAAETAVRAALSGHLVLTTVHSKDLIGVLYRLIDLGVTRDQLEQTIVAILTQRLIDHPATKNRYAVFQMATAEALDRLFALVKAGERDDAETIEDVVRRYTNEARSLP</sequence>
<dbReference type="SUPFAM" id="SSF52540">
    <property type="entry name" value="P-loop containing nucleoside triphosphate hydrolases"/>
    <property type="match status" value="1"/>
</dbReference>
<dbReference type="CDD" id="cd01129">
    <property type="entry name" value="PulE-GspE-like"/>
    <property type="match status" value="1"/>
</dbReference>
<evidence type="ECO:0000256" key="1">
    <source>
        <dbReference type="ARBA" id="ARBA00006611"/>
    </source>
</evidence>
<evidence type="ECO:0000313" key="6">
    <source>
        <dbReference type="Proteomes" id="UP000622653"/>
    </source>
</evidence>
<reference evidence="5" key="1">
    <citation type="submission" date="2020-11" db="EMBL/GenBank/DDBJ databases">
        <title>Multidrug resistant novel bacterium Savagea serpentis sp. nov., isolated from the scats of a vine snake (Ahaetulla nasuta).</title>
        <authorList>
            <person name="Venkata Ramana V."/>
            <person name="Vikas Patil S."/>
            <person name="Yogita Lugani V."/>
        </authorList>
    </citation>
    <scope>NUCLEOTIDE SEQUENCE</scope>
    <source>
        <strain evidence="5">SN6</strain>
    </source>
</reference>
<dbReference type="InterPro" id="IPR047667">
    <property type="entry name" value="ATPase_ComGA"/>
</dbReference>
<evidence type="ECO:0000256" key="2">
    <source>
        <dbReference type="ARBA" id="ARBA00022741"/>
    </source>
</evidence>
<dbReference type="PANTHER" id="PTHR30258">
    <property type="entry name" value="TYPE II SECRETION SYSTEM PROTEIN GSPE-RELATED"/>
    <property type="match status" value="1"/>
</dbReference>
<feature type="domain" description="Bacterial type II secretion system protein E" evidence="4">
    <location>
        <begin position="208"/>
        <end position="222"/>
    </location>
</feature>
<dbReference type="GO" id="GO:0016887">
    <property type="term" value="F:ATP hydrolysis activity"/>
    <property type="evidence" value="ECO:0007669"/>
    <property type="project" value="TreeGrafter"/>
</dbReference>
<keyword evidence="6" id="KW-1185">Reference proteome</keyword>
<evidence type="ECO:0000256" key="3">
    <source>
        <dbReference type="ARBA" id="ARBA00022840"/>
    </source>
</evidence>
<evidence type="ECO:0000313" key="5">
    <source>
        <dbReference type="EMBL" id="MBF4500212.1"/>
    </source>
</evidence>
<name>A0A8J7KBA6_9BACL</name>
<dbReference type="GO" id="GO:0005886">
    <property type="term" value="C:plasma membrane"/>
    <property type="evidence" value="ECO:0007669"/>
    <property type="project" value="TreeGrafter"/>
</dbReference>
<comment type="similarity">
    <text evidence="1">Belongs to the GSP E family.</text>
</comment>
<dbReference type="GO" id="GO:0005524">
    <property type="term" value="F:ATP binding"/>
    <property type="evidence" value="ECO:0007669"/>
    <property type="project" value="UniProtKB-KW"/>
</dbReference>
<dbReference type="SMART" id="SM00382">
    <property type="entry name" value="AAA"/>
    <property type="match status" value="1"/>
</dbReference>
<proteinExistence type="inferred from homology"/>
<dbReference type="InterPro" id="IPR027417">
    <property type="entry name" value="P-loop_NTPase"/>
</dbReference>
<dbReference type="Proteomes" id="UP000622653">
    <property type="component" value="Unassembled WGS sequence"/>
</dbReference>
<dbReference type="Gene3D" id="3.30.450.90">
    <property type="match status" value="1"/>
</dbReference>
<accession>A0A8J7KBA6</accession>